<accession>A0A380CN48</accession>
<comment type="subcellular location">
    <subcellularLocation>
        <location evidence="1">Cell outer membrane</location>
    </subcellularLocation>
</comment>
<proteinExistence type="predicted"/>
<evidence type="ECO:0000256" key="2">
    <source>
        <dbReference type="ARBA" id="ARBA00023136"/>
    </source>
</evidence>
<dbReference type="EMBL" id="UGYW01000002">
    <property type="protein sequence ID" value="SUJ24488.1"/>
    <property type="molecule type" value="Genomic_DNA"/>
</dbReference>
<dbReference type="Gene3D" id="1.25.40.10">
    <property type="entry name" value="Tetratricopeptide repeat domain"/>
    <property type="match status" value="1"/>
</dbReference>
<keyword evidence="5" id="KW-0732">Signal</keyword>
<keyword evidence="2 4" id="KW-0472">Membrane</keyword>
<dbReference type="InterPro" id="IPR006664">
    <property type="entry name" value="OMP_bac"/>
</dbReference>
<name>A0A380CN48_SPHSI</name>
<dbReference type="InterPro" id="IPR050330">
    <property type="entry name" value="Bact_OuterMem_StrucFunc"/>
</dbReference>
<dbReference type="SUPFAM" id="SSF48452">
    <property type="entry name" value="TPR-like"/>
    <property type="match status" value="1"/>
</dbReference>
<feature type="signal peptide" evidence="5">
    <location>
        <begin position="1"/>
        <end position="31"/>
    </location>
</feature>
<dbReference type="PANTHER" id="PTHR30329">
    <property type="entry name" value="STATOR ELEMENT OF FLAGELLAR MOTOR COMPLEX"/>
    <property type="match status" value="1"/>
</dbReference>
<evidence type="ECO:0000256" key="1">
    <source>
        <dbReference type="ARBA" id="ARBA00004442"/>
    </source>
</evidence>
<protein>
    <submittedName>
        <fullName evidence="7">Photosystem I P700 chlorophyll a apoprotein A2</fullName>
        <ecNumber evidence="7">1.97.1.12</ecNumber>
    </submittedName>
</protein>
<feature type="domain" description="OmpA-like" evidence="6">
    <location>
        <begin position="534"/>
        <end position="655"/>
    </location>
</feature>
<evidence type="ECO:0000256" key="5">
    <source>
        <dbReference type="SAM" id="SignalP"/>
    </source>
</evidence>
<feature type="chain" id="PRO_5016590353" evidence="5">
    <location>
        <begin position="32"/>
        <end position="655"/>
    </location>
</feature>
<organism evidence="7 8">
    <name type="scientific">Sphingobacterium spiritivorum</name>
    <name type="common">Flavobacterium spiritivorum</name>
    <dbReference type="NCBI Taxonomy" id="258"/>
    <lineage>
        <taxon>Bacteria</taxon>
        <taxon>Pseudomonadati</taxon>
        <taxon>Bacteroidota</taxon>
        <taxon>Sphingobacteriia</taxon>
        <taxon>Sphingobacteriales</taxon>
        <taxon>Sphingobacteriaceae</taxon>
        <taxon>Sphingobacterium</taxon>
    </lineage>
</organism>
<gene>
    <name evidence="7" type="primary">psaB_4</name>
    <name evidence="7" type="ORF">NCTC11388_03566</name>
</gene>
<reference evidence="7 8" key="1">
    <citation type="submission" date="2018-06" db="EMBL/GenBank/DDBJ databases">
        <authorList>
            <consortium name="Pathogen Informatics"/>
            <person name="Doyle S."/>
        </authorList>
    </citation>
    <scope>NUCLEOTIDE SEQUENCE [LARGE SCALE GENOMIC DNA]</scope>
    <source>
        <strain evidence="7 8">NCTC11388</strain>
    </source>
</reference>
<evidence type="ECO:0000259" key="6">
    <source>
        <dbReference type="PROSITE" id="PS51123"/>
    </source>
</evidence>
<sequence length="655" mass="73460">MKRNIMIKSTYLNKLLIALFICAAGISEVKAQEQVSKRTTAEKLYYQYEYYSASRIYEKLVDTKRPKAEDMERLATCYFNMNEYSLARNWYARVAEEGKISDQSQLNYADVLKKLGDYAAAKNQYKAYGTKTGKESEVELAIQGCDSAIVWMQKPTVHKIKNEQQINTRFSDFGTTPIGQQVLYVGEPMGSDQISGRTGRAFLRVYSATRDKDGIALIYPNMLPDVFNSAPYHVGPVAVNKDENVLYVTRTYPGKDTEQQKSGPYSFKKHNLEIKIYTKNGDSWNETDFPYNDTKKYAVGHAALSKDEQTLYFASNMPGGYGGVDIWYSIRQPDGTWGQPVNAGAEINSAGDEMFPSIFEDRLYYSSNGFPGMGGLDIFSAVGSRSSFTNRQNLRFPVNSASDDFSYVLLGDSPEARYGYLSSDRLGGVGLDDIYSFSAIKPKITIILKGIAQHRTTAEPLEDVQLSLLSDGGKVVSRKLSAATGVFEFQLEPGTAYQLMGEKLKFHGDSVNIAALSPQKDTTIQVTLRLQPIIEKGTTFILENIYYDLDKYNIRADAKPILNQLVNTLRDNPTLKIELSSHTDSRATHKYNMKLSQNRAQAAVDYIISRGIARDRIVAKGYGETRLVNKCADGVKCSDEEHQANRRTEIKVLEY</sequence>
<dbReference type="SUPFAM" id="SSF82171">
    <property type="entry name" value="DPP6 N-terminal domain-like"/>
    <property type="match status" value="1"/>
</dbReference>
<dbReference type="InterPro" id="IPR011990">
    <property type="entry name" value="TPR-like_helical_dom_sf"/>
</dbReference>
<keyword evidence="7" id="KW-0560">Oxidoreductase</keyword>
<dbReference type="RefSeq" id="WP_115171026.1">
    <property type="nucleotide sequence ID" value="NZ_UGYW01000002.1"/>
</dbReference>
<dbReference type="AlphaFoldDB" id="A0A380CN48"/>
<evidence type="ECO:0000256" key="4">
    <source>
        <dbReference type="PROSITE-ProRule" id="PRU00473"/>
    </source>
</evidence>
<dbReference type="PANTHER" id="PTHR30329:SF21">
    <property type="entry name" value="LIPOPROTEIN YIAD-RELATED"/>
    <property type="match status" value="1"/>
</dbReference>
<dbReference type="CDD" id="cd07185">
    <property type="entry name" value="OmpA_C-like"/>
    <property type="match status" value="1"/>
</dbReference>
<evidence type="ECO:0000256" key="3">
    <source>
        <dbReference type="ARBA" id="ARBA00023237"/>
    </source>
</evidence>
<dbReference type="SUPFAM" id="SSF103088">
    <property type="entry name" value="OmpA-like"/>
    <property type="match status" value="1"/>
</dbReference>
<keyword evidence="3" id="KW-0998">Cell outer membrane</keyword>
<dbReference type="InterPro" id="IPR036737">
    <property type="entry name" value="OmpA-like_sf"/>
</dbReference>
<dbReference type="EC" id="1.97.1.12" evidence="7"/>
<dbReference type="PRINTS" id="PR01021">
    <property type="entry name" value="OMPADOMAIN"/>
</dbReference>
<dbReference type="GO" id="GO:0016491">
    <property type="term" value="F:oxidoreductase activity"/>
    <property type="evidence" value="ECO:0007669"/>
    <property type="project" value="UniProtKB-KW"/>
</dbReference>
<dbReference type="PROSITE" id="PS51123">
    <property type="entry name" value="OMPA_2"/>
    <property type="match status" value="1"/>
</dbReference>
<evidence type="ECO:0000313" key="8">
    <source>
        <dbReference type="Proteomes" id="UP000254893"/>
    </source>
</evidence>
<dbReference type="Proteomes" id="UP000254893">
    <property type="component" value="Unassembled WGS sequence"/>
</dbReference>
<dbReference type="Pfam" id="PF00691">
    <property type="entry name" value="OmpA"/>
    <property type="match status" value="1"/>
</dbReference>
<evidence type="ECO:0000313" key="7">
    <source>
        <dbReference type="EMBL" id="SUJ24488.1"/>
    </source>
</evidence>
<dbReference type="InterPro" id="IPR006665">
    <property type="entry name" value="OmpA-like"/>
</dbReference>
<dbReference type="Gene3D" id="3.30.1330.60">
    <property type="entry name" value="OmpA-like domain"/>
    <property type="match status" value="1"/>
</dbReference>
<dbReference type="GO" id="GO:0009279">
    <property type="term" value="C:cell outer membrane"/>
    <property type="evidence" value="ECO:0007669"/>
    <property type="project" value="UniProtKB-SubCell"/>
</dbReference>